<gene>
    <name evidence="2" type="ORF">GCM10009737_15850</name>
</gene>
<dbReference type="EMBL" id="BAAAMY010000004">
    <property type="protein sequence ID" value="GAA1915277.1"/>
    <property type="molecule type" value="Genomic_DNA"/>
</dbReference>
<reference evidence="3" key="1">
    <citation type="journal article" date="2019" name="Int. J. Syst. Evol. Microbiol.">
        <title>The Global Catalogue of Microorganisms (GCM) 10K type strain sequencing project: providing services to taxonomists for standard genome sequencing and annotation.</title>
        <authorList>
            <consortium name="The Broad Institute Genomics Platform"/>
            <consortium name="The Broad Institute Genome Sequencing Center for Infectious Disease"/>
            <person name="Wu L."/>
            <person name="Ma J."/>
        </authorList>
    </citation>
    <scope>NUCLEOTIDE SEQUENCE [LARGE SCALE GENOMIC DNA]</scope>
    <source>
        <strain evidence="3">JCM 14046</strain>
    </source>
</reference>
<comment type="caution">
    <text evidence="2">The sequence shown here is derived from an EMBL/GenBank/DDBJ whole genome shotgun (WGS) entry which is preliminary data.</text>
</comment>
<evidence type="ECO:0000313" key="3">
    <source>
        <dbReference type="Proteomes" id="UP001501612"/>
    </source>
</evidence>
<feature type="signal peptide" evidence="1">
    <location>
        <begin position="1"/>
        <end position="29"/>
    </location>
</feature>
<evidence type="ECO:0000256" key="1">
    <source>
        <dbReference type="SAM" id="SignalP"/>
    </source>
</evidence>
<feature type="chain" id="PRO_5045156155" evidence="1">
    <location>
        <begin position="30"/>
        <end position="200"/>
    </location>
</feature>
<protein>
    <submittedName>
        <fullName evidence="2">Uncharacterized protein</fullName>
    </submittedName>
</protein>
<keyword evidence="3" id="KW-1185">Reference proteome</keyword>
<proteinExistence type="predicted"/>
<dbReference type="Proteomes" id="UP001501612">
    <property type="component" value="Unassembled WGS sequence"/>
</dbReference>
<organism evidence="2 3">
    <name type="scientific">Nocardioides lentus</name>
    <dbReference type="NCBI Taxonomy" id="338077"/>
    <lineage>
        <taxon>Bacteria</taxon>
        <taxon>Bacillati</taxon>
        <taxon>Actinomycetota</taxon>
        <taxon>Actinomycetes</taxon>
        <taxon>Propionibacteriales</taxon>
        <taxon>Nocardioidaceae</taxon>
        <taxon>Nocardioides</taxon>
    </lineage>
</organism>
<keyword evidence="1" id="KW-0732">Signal</keyword>
<sequence length="200" mass="20971">MRIPSRLLAGLTAVAAATTLGLTGGAAHAETQVRDDQAGDTVAPSITRVSPQSSADIVRLTGNHGPDRLKFTFDLVDLTPGELVNVSARFLSPGGRDHYLTLTRNNQGKIISLVRNDGDRGELPCAGAAGSVLNAKDRVIVSVPRSCIGNPRSVRFGGGVFATTQFTARGIIPTSAVDDARRDGSVGQEIRLGTRELDRG</sequence>
<accession>A0ABP5AIV3</accession>
<dbReference type="RefSeq" id="WP_344005890.1">
    <property type="nucleotide sequence ID" value="NZ_BAAAMY010000004.1"/>
</dbReference>
<evidence type="ECO:0000313" key="2">
    <source>
        <dbReference type="EMBL" id="GAA1915277.1"/>
    </source>
</evidence>
<name>A0ABP5AIV3_9ACTN</name>